<proteinExistence type="predicted"/>
<sequence>MTLALQARGVAKEWGSNLAGLAVPILGISLSNEIETTAKAQTTSTTTYNYNNFSNQVSSLRPDIIPFRREGSHDTSSDIHQLRGVMIRCLRITGLSS</sequence>
<dbReference type="Proteomes" id="UP000294933">
    <property type="component" value="Unassembled WGS sequence"/>
</dbReference>
<protein>
    <submittedName>
        <fullName evidence="1">Uncharacterized protein</fullName>
    </submittedName>
</protein>
<dbReference type="EMBL" id="ML170241">
    <property type="protein sequence ID" value="TDL16524.1"/>
    <property type="molecule type" value="Genomic_DNA"/>
</dbReference>
<accession>A0A4Y7PM83</accession>
<evidence type="ECO:0000313" key="2">
    <source>
        <dbReference type="Proteomes" id="UP000294933"/>
    </source>
</evidence>
<keyword evidence="2" id="KW-1185">Reference proteome</keyword>
<reference evidence="1 2" key="1">
    <citation type="submission" date="2018-06" db="EMBL/GenBank/DDBJ databases">
        <title>A transcriptomic atlas of mushroom development highlights an independent origin of complex multicellularity.</title>
        <authorList>
            <consortium name="DOE Joint Genome Institute"/>
            <person name="Krizsan K."/>
            <person name="Almasi E."/>
            <person name="Merenyi Z."/>
            <person name="Sahu N."/>
            <person name="Viragh M."/>
            <person name="Koszo T."/>
            <person name="Mondo S."/>
            <person name="Kiss B."/>
            <person name="Balint B."/>
            <person name="Kues U."/>
            <person name="Barry K."/>
            <person name="Hegedus J.C."/>
            <person name="Henrissat B."/>
            <person name="Johnson J."/>
            <person name="Lipzen A."/>
            <person name="Ohm R."/>
            <person name="Nagy I."/>
            <person name="Pangilinan J."/>
            <person name="Yan J."/>
            <person name="Xiong Y."/>
            <person name="Grigoriev I.V."/>
            <person name="Hibbett D.S."/>
            <person name="Nagy L.G."/>
        </authorList>
    </citation>
    <scope>NUCLEOTIDE SEQUENCE [LARGE SCALE GENOMIC DNA]</scope>
    <source>
        <strain evidence="1 2">SZMC22713</strain>
    </source>
</reference>
<name>A0A4Y7PM83_9AGAM</name>
<dbReference type="VEuPathDB" id="FungiDB:BD410DRAFT_621288"/>
<dbReference type="AlphaFoldDB" id="A0A4Y7PM83"/>
<gene>
    <name evidence="1" type="ORF">BD410DRAFT_621288</name>
</gene>
<evidence type="ECO:0000313" key="1">
    <source>
        <dbReference type="EMBL" id="TDL16524.1"/>
    </source>
</evidence>
<organism evidence="1 2">
    <name type="scientific">Rickenella mellea</name>
    <dbReference type="NCBI Taxonomy" id="50990"/>
    <lineage>
        <taxon>Eukaryota</taxon>
        <taxon>Fungi</taxon>
        <taxon>Dikarya</taxon>
        <taxon>Basidiomycota</taxon>
        <taxon>Agaricomycotina</taxon>
        <taxon>Agaricomycetes</taxon>
        <taxon>Hymenochaetales</taxon>
        <taxon>Rickenellaceae</taxon>
        <taxon>Rickenella</taxon>
    </lineage>
</organism>